<keyword evidence="1" id="KW-0560">Oxidoreductase</keyword>
<dbReference type="InterPro" id="IPR036291">
    <property type="entry name" value="NAD(P)-bd_dom_sf"/>
</dbReference>
<reference evidence="6" key="2">
    <citation type="submission" date="2024-04" db="EMBL/GenBank/DDBJ databases">
        <authorList>
            <person name="Chen Y."/>
            <person name="Shah S."/>
            <person name="Dougan E. K."/>
            <person name="Thang M."/>
            <person name="Chan C."/>
        </authorList>
    </citation>
    <scope>NUCLEOTIDE SEQUENCE [LARGE SCALE GENOMIC DNA]</scope>
</reference>
<dbReference type="EMBL" id="CAMXCT010000125">
    <property type="protein sequence ID" value="CAI3974258.1"/>
    <property type="molecule type" value="Genomic_DNA"/>
</dbReference>
<keyword evidence="8" id="KW-1185">Reference proteome</keyword>
<comment type="caution">
    <text evidence="5">The sequence shown here is derived from an EMBL/GenBank/DDBJ whole genome shotgun (WGS) entry which is preliminary data.</text>
</comment>
<feature type="domain" description="NAD-dependent epimerase/dehydratase" evidence="4">
    <location>
        <begin position="35"/>
        <end position="273"/>
    </location>
</feature>
<evidence type="ECO:0000313" key="8">
    <source>
        <dbReference type="Proteomes" id="UP001152797"/>
    </source>
</evidence>
<dbReference type="InterPro" id="IPR050425">
    <property type="entry name" value="NAD(P)_dehydrat-like"/>
</dbReference>
<evidence type="ECO:0000256" key="1">
    <source>
        <dbReference type="ARBA" id="ARBA00023002"/>
    </source>
</evidence>
<sequence length="385" mass="41768">MARRGSCSWLLLLCPFGALLFSQPGQVAEKQRHAVVTGAAGYLGRELCAQLLAENWRVTAVVRQASAERSSALVELARSAGSLGDLELLSLDLMDEDALTEAIKRLRPSVVFHAGGIFRRCQKPMEEMVQPNIAMAEAIIRAAAASPSKPLVIYTSSMAAVRGPGQVPRDGRSCFDEEDWNRQSRPENGWGEAYQYSKVESELRAKALADELKVGFVSLCPSFILGPERGPSDGSGFSVSMVLSWMRGEQKVRSLLISDVRDVAAAHLAAAKATPGQRFIVSTEVRPLPEEVAQVLREVVASAWGSEAAKAIRATSPPTDGPACMRTSAAMRILSGPGAQEVQCKERLGELQIHCRDALETVRDMASHLASVAPKTAFRFFRFSW</sequence>
<evidence type="ECO:0000259" key="4">
    <source>
        <dbReference type="Pfam" id="PF01370"/>
    </source>
</evidence>
<dbReference type="SUPFAM" id="SSF51735">
    <property type="entry name" value="NAD(P)-binding Rossmann-fold domains"/>
    <property type="match status" value="1"/>
</dbReference>
<feature type="signal peptide" evidence="3">
    <location>
        <begin position="1"/>
        <end position="22"/>
    </location>
</feature>
<feature type="chain" id="PRO_5043269546" evidence="3">
    <location>
        <begin position="23"/>
        <end position="385"/>
    </location>
</feature>
<dbReference type="EMBL" id="CAMXCT030000125">
    <property type="protein sequence ID" value="CAL4761570.1"/>
    <property type="molecule type" value="Genomic_DNA"/>
</dbReference>
<organism evidence="5">
    <name type="scientific">Cladocopium goreaui</name>
    <dbReference type="NCBI Taxonomy" id="2562237"/>
    <lineage>
        <taxon>Eukaryota</taxon>
        <taxon>Sar</taxon>
        <taxon>Alveolata</taxon>
        <taxon>Dinophyceae</taxon>
        <taxon>Suessiales</taxon>
        <taxon>Symbiodiniaceae</taxon>
        <taxon>Cladocopium</taxon>
    </lineage>
</organism>
<protein>
    <submittedName>
        <fullName evidence="7">Tetraketide alpha-pyrone reductase 1 (Protei n DIHYDROFLAVONOL 4-REDUCTASE-LIKE 1)</fullName>
    </submittedName>
</protein>
<gene>
    <name evidence="5" type="ORF">C1SCF055_LOCUS2678</name>
</gene>
<reference evidence="5" key="1">
    <citation type="submission" date="2022-10" db="EMBL/GenBank/DDBJ databases">
        <authorList>
            <person name="Chen Y."/>
            <person name="Dougan E. K."/>
            <person name="Chan C."/>
            <person name="Rhodes N."/>
            <person name="Thang M."/>
        </authorList>
    </citation>
    <scope>NUCLEOTIDE SEQUENCE</scope>
</reference>
<dbReference type="OrthoDB" id="2735536at2759"/>
<dbReference type="EMBL" id="CAMXCT020000125">
    <property type="protein sequence ID" value="CAL1127633.1"/>
    <property type="molecule type" value="Genomic_DNA"/>
</dbReference>
<accession>A0A9P1BKT5</accession>
<keyword evidence="3" id="KW-0732">Signal</keyword>
<evidence type="ECO:0000256" key="2">
    <source>
        <dbReference type="SAM" id="MobiDB-lite"/>
    </source>
</evidence>
<dbReference type="InterPro" id="IPR001509">
    <property type="entry name" value="Epimerase_deHydtase"/>
</dbReference>
<evidence type="ECO:0000313" key="7">
    <source>
        <dbReference type="EMBL" id="CAL4761570.1"/>
    </source>
</evidence>
<dbReference type="Gene3D" id="3.40.50.720">
    <property type="entry name" value="NAD(P)-binding Rossmann-like Domain"/>
    <property type="match status" value="1"/>
</dbReference>
<name>A0A9P1BKT5_9DINO</name>
<feature type="compositionally biased region" description="Basic and acidic residues" evidence="2">
    <location>
        <begin position="169"/>
        <end position="183"/>
    </location>
</feature>
<evidence type="ECO:0000313" key="5">
    <source>
        <dbReference type="EMBL" id="CAI3974258.1"/>
    </source>
</evidence>
<dbReference type="Pfam" id="PF01370">
    <property type="entry name" value="Epimerase"/>
    <property type="match status" value="1"/>
</dbReference>
<dbReference type="GO" id="GO:0016616">
    <property type="term" value="F:oxidoreductase activity, acting on the CH-OH group of donors, NAD or NADP as acceptor"/>
    <property type="evidence" value="ECO:0007669"/>
    <property type="project" value="TreeGrafter"/>
</dbReference>
<proteinExistence type="predicted"/>
<feature type="region of interest" description="Disordered" evidence="2">
    <location>
        <begin position="164"/>
        <end position="183"/>
    </location>
</feature>
<dbReference type="Proteomes" id="UP001152797">
    <property type="component" value="Unassembled WGS sequence"/>
</dbReference>
<dbReference type="PANTHER" id="PTHR10366:SF831">
    <property type="entry name" value="NAD-DEPENDENT EPIMERASE_DEHYDRATASE DOMAIN-CONTAINING PROTEIN"/>
    <property type="match status" value="1"/>
</dbReference>
<evidence type="ECO:0000313" key="6">
    <source>
        <dbReference type="EMBL" id="CAL1127633.1"/>
    </source>
</evidence>
<evidence type="ECO:0000256" key="3">
    <source>
        <dbReference type="SAM" id="SignalP"/>
    </source>
</evidence>
<dbReference type="AlphaFoldDB" id="A0A9P1BKT5"/>
<dbReference type="PANTHER" id="PTHR10366">
    <property type="entry name" value="NAD DEPENDENT EPIMERASE/DEHYDRATASE"/>
    <property type="match status" value="1"/>
</dbReference>